<evidence type="ECO:0000256" key="1">
    <source>
        <dbReference type="ARBA" id="ARBA00023319"/>
    </source>
</evidence>
<dbReference type="GeneID" id="109482501"/>
<feature type="compositionally biased region" description="Polar residues" evidence="2">
    <location>
        <begin position="295"/>
        <end position="313"/>
    </location>
</feature>
<feature type="region of interest" description="Disordered" evidence="2">
    <location>
        <begin position="293"/>
        <end position="325"/>
    </location>
</feature>
<sequence>MIQDGTFSNMTISSGFKLNLEGNPIKQLGKYSFSNIISSSLSLYTFQMNFKSMQLEKIHELAFHNVDDRRFTCHTCEFIFNDNLLETIPSNLCDLSERYDGFQVYLYLDNNPWSCDCRMREVFKCSGLIRHLSDFTCRYPPALNNRMLLSVTDELVCFSPAIDYISSTVYQAAVGETVILYCNATGFNRPTLTWHPGETPSDRQHHEVSTANLDYNSTESTLTITNVQMSDQGSYTCQASNAAGVDSRSLSLTVIQGTSRVAAAIGGTVGAVVLCIILGLIYMYFMHKIKRRQNKNNASNRPSTQTTQQSTMRFNPEFEEDETEYDDVRIAEPRGPATIEIHHGRPVIGSAENQVTTAVQGAASAEGAGHLYQGLVHENPDHVYTSLQDGANASGGRDERAVGDGGRSGQEERLQHGPQAQAGQTAEGTGGGATGHVYQSLRQETPDHVYTSLRGEEATPGDANGRQDIANADHGYQNPGDITAELPAEEPHEEPIASPQYYNIPGDDYHDYLSLRDD</sequence>
<evidence type="ECO:0000259" key="4">
    <source>
        <dbReference type="PROSITE" id="PS50835"/>
    </source>
</evidence>
<dbReference type="InterPro" id="IPR013098">
    <property type="entry name" value="Ig_I-set"/>
</dbReference>
<dbReference type="Gene3D" id="2.60.40.10">
    <property type="entry name" value="Immunoglobulins"/>
    <property type="match status" value="1"/>
</dbReference>
<dbReference type="InterPro" id="IPR032675">
    <property type="entry name" value="LRR_dom_sf"/>
</dbReference>
<protein>
    <submittedName>
        <fullName evidence="6">Leucine-rich repeat and immunoglobulin-like domain-containing nogo receptor-interacting protein 3</fullName>
    </submittedName>
</protein>
<evidence type="ECO:0000256" key="2">
    <source>
        <dbReference type="SAM" id="MobiDB-lite"/>
    </source>
</evidence>
<dbReference type="RefSeq" id="XP_019640785.1">
    <property type="nucleotide sequence ID" value="XM_019785226.1"/>
</dbReference>
<keyword evidence="3" id="KW-0812">Transmembrane</keyword>
<feature type="domain" description="Ig-like" evidence="4">
    <location>
        <begin position="160"/>
        <end position="253"/>
    </location>
</feature>
<evidence type="ECO:0000313" key="6">
    <source>
        <dbReference type="RefSeq" id="XP_019640785.1"/>
    </source>
</evidence>
<dbReference type="InterPro" id="IPR036179">
    <property type="entry name" value="Ig-like_dom_sf"/>
</dbReference>
<feature type="compositionally biased region" description="Low complexity" evidence="2">
    <location>
        <begin position="417"/>
        <end position="427"/>
    </location>
</feature>
<evidence type="ECO:0000313" key="5">
    <source>
        <dbReference type="Proteomes" id="UP000515135"/>
    </source>
</evidence>
<gene>
    <name evidence="6" type="primary">LOC109482501</name>
</gene>
<feature type="transmembrane region" description="Helical" evidence="3">
    <location>
        <begin position="261"/>
        <end position="285"/>
    </location>
</feature>
<dbReference type="SUPFAM" id="SSF48726">
    <property type="entry name" value="Immunoglobulin"/>
    <property type="match status" value="1"/>
</dbReference>
<dbReference type="PANTHER" id="PTHR10075">
    <property type="entry name" value="BASIGIN RELATED"/>
    <property type="match status" value="1"/>
</dbReference>
<dbReference type="InterPro" id="IPR003599">
    <property type="entry name" value="Ig_sub"/>
</dbReference>
<dbReference type="InterPro" id="IPR003598">
    <property type="entry name" value="Ig_sub2"/>
</dbReference>
<name>A0A6P4ZHY5_BRABE</name>
<dbReference type="Gene3D" id="3.80.10.10">
    <property type="entry name" value="Ribonuclease Inhibitor"/>
    <property type="match status" value="1"/>
</dbReference>
<reference evidence="6" key="1">
    <citation type="submission" date="2025-08" db="UniProtKB">
        <authorList>
            <consortium name="RefSeq"/>
        </authorList>
    </citation>
    <scope>IDENTIFICATION</scope>
    <source>
        <tissue evidence="6">Gonad</tissue>
    </source>
</reference>
<feature type="compositionally biased region" description="Basic and acidic residues" evidence="2">
    <location>
        <begin position="507"/>
        <end position="518"/>
    </location>
</feature>
<feature type="region of interest" description="Disordered" evidence="2">
    <location>
        <begin position="385"/>
        <end position="436"/>
    </location>
</feature>
<dbReference type="KEGG" id="bbel:109482501"/>
<dbReference type="Proteomes" id="UP000515135">
    <property type="component" value="Unplaced"/>
</dbReference>
<dbReference type="SUPFAM" id="SSF52058">
    <property type="entry name" value="L domain-like"/>
    <property type="match status" value="1"/>
</dbReference>
<accession>A0A6P4ZHY5</accession>
<dbReference type="SMART" id="SM00409">
    <property type="entry name" value="IG"/>
    <property type="match status" value="1"/>
</dbReference>
<organism evidence="5 6">
    <name type="scientific">Branchiostoma belcheri</name>
    <name type="common">Amphioxus</name>
    <dbReference type="NCBI Taxonomy" id="7741"/>
    <lineage>
        <taxon>Eukaryota</taxon>
        <taxon>Metazoa</taxon>
        <taxon>Chordata</taxon>
        <taxon>Cephalochordata</taxon>
        <taxon>Leptocardii</taxon>
        <taxon>Amphioxiformes</taxon>
        <taxon>Branchiostomatidae</taxon>
        <taxon>Branchiostoma</taxon>
    </lineage>
</organism>
<dbReference type="OrthoDB" id="1416801at2759"/>
<dbReference type="InterPro" id="IPR007110">
    <property type="entry name" value="Ig-like_dom"/>
</dbReference>
<evidence type="ECO:0000256" key="3">
    <source>
        <dbReference type="SAM" id="Phobius"/>
    </source>
</evidence>
<keyword evidence="3" id="KW-0472">Membrane</keyword>
<dbReference type="PROSITE" id="PS50835">
    <property type="entry name" value="IG_LIKE"/>
    <property type="match status" value="1"/>
</dbReference>
<dbReference type="Pfam" id="PF07679">
    <property type="entry name" value="I-set"/>
    <property type="match status" value="1"/>
</dbReference>
<keyword evidence="3" id="KW-1133">Transmembrane helix</keyword>
<dbReference type="PANTHER" id="PTHR10075:SF14">
    <property type="entry name" value="CELL ADHESION MOLECULE DSCAM2-RELATED"/>
    <property type="match status" value="1"/>
</dbReference>
<keyword evidence="1" id="KW-0393">Immunoglobulin domain</keyword>
<dbReference type="InterPro" id="IPR013783">
    <property type="entry name" value="Ig-like_fold"/>
</dbReference>
<dbReference type="SMART" id="SM00408">
    <property type="entry name" value="IGc2"/>
    <property type="match status" value="1"/>
</dbReference>
<feature type="region of interest" description="Disordered" evidence="2">
    <location>
        <begin position="454"/>
        <end position="518"/>
    </location>
</feature>
<dbReference type="AlphaFoldDB" id="A0A6P4ZHY5"/>
<keyword evidence="5" id="KW-1185">Reference proteome</keyword>
<proteinExistence type="predicted"/>